<dbReference type="InterPro" id="IPR006016">
    <property type="entry name" value="UspA"/>
</dbReference>
<dbReference type="Gene3D" id="3.40.50.620">
    <property type="entry name" value="HUPs"/>
    <property type="match status" value="1"/>
</dbReference>
<dbReference type="PANTHER" id="PTHR31964:SF113">
    <property type="entry name" value="USPA DOMAIN-CONTAINING PROTEIN"/>
    <property type="match status" value="1"/>
</dbReference>
<sequence length="143" mass="15306">MGRIVVGVDGSDASKRALEWAAEEARLHGASLELVFVYHPPYVSETIASPEQADAIFLRPKQDAERVLAQFATEVRDVPVETLAVEDASPANALVDHSRGADMLVVSARGMGAFRRLILGSVSSQLAHHAECPLVIIRGGKHG</sequence>
<dbReference type="PANTHER" id="PTHR31964">
    <property type="entry name" value="ADENINE NUCLEOTIDE ALPHA HYDROLASES-LIKE SUPERFAMILY PROTEIN"/>
    <property type="match status" value="1"/>
</dbReference>
<dbReference type="Proteomes" id="UP000199475">
    <property type="component" value="Unassembled WGS sequence"/>
</dbReference>
<dbReference type="InterPro" id="IPR014729">
    <property type="entry name" value="Rossmann-like_a/b/a_fold"/>
</dbReference>
<evidence type="ECO:0000259" key="2">
    <source>
        <dbReference type="Pfam" id="PF00582"/>
    </source>
</evidence>
<name>A0A1G9HBK6_9ACTN</name>
<dbReference type="InterPro" id="IPR006015">
    <property type="entry name" value="Universal_stress_UspA"/>
</dbReference>
<gene>
    <name evidence="3" type="ORF">SAMN04488242_0195</name>
</gene>
<proteinExistence type="inferred from homology"/>
<organism evidence="3 4">
    <name type="scientific">Tessaracoccus oleiagri</name>
    <dbReference type="NCBI Taxonomy" id="686624"/>
    <lineage>
        <taxon>Bacteria</taxon>
        <taxon>Bacillati</taxon>
        <taxon>Actinomycetota</taxon>
        <taxon>Actinomycetes</taxon>
        <taxon>Propionibacteriales</taxon>
        <taxon>Propionibacteriaceae</taxon>
        <taxon>Tessaracoccus</taxon>
    </lineage>
</organism>
<keyword evidence="4" id="KW-1185">Reference proteome</keyword>
<accession>A0A1G9HBK6</accession>
<comment type="similarity">
    <text evidence="1">Belongs to the universal stress protein A family.</text>
</comment>
<reference evidence="3 4" key="1">
    <citation type="submission" date="2016-10" db="EMBL/GenBank/DDBJ databases">
        <authorList>
            <person name="de Groot N.N."/>
        </authorList>
    </citation>
    <scope>NUCLEOTIDE SEQUENCE [LARGE SCALE GENOMIC DNA]</scope>
    <source>
        <strain evidence="3 4">CGMCC 1.9159</strain>
    </source>
</reference>
<dbReference type="SUPFAM" id="SSF52402">
    <property type="entry name" value="Adenine nucleotide alpha hydrolases-like"/>
    <property type="match status" value="1"/>
</dbReference>
<dbReference type="CDD" id="cd23659">
    <property type="entry name" value="USP_At3g01520-like"/>
    <property type="match status" value="1"/>
</dbReference>
<evidence type="ECO:0000313" key="3">
    <source>
        <dbReference type="EMBL" id="SDL10124.1"/>
    </source>
</evidence>
<protein>
    <submittedName>
        <fullName evidence="3">Nucleotide-binding universal stress protein, UspA family</fullName>
    </submittedName>
</protein>
<feature type="domain" description="UspA" evidence="2">
    <location>
        <begin position="2"/>
        <end position="138"/>
    </location>
</feature>
<evidence type="ECO:0000313" key="4">
    <source>
        <dbReference type="Proteomes" id="UP000199475"/>
    </source>
</evidence>
<dbReference type="PRINTS" id="PR01438">
    <property type="entry name" value="UNVRSLSTRESS"/>
</dbReference>
<dbReference type="EMBL" id="FNGP01000001">
    <property type="protein sequence ID" value="SDL10124.1"/>
    <property type="molecule type" value="Genomic_DNA"/>
</dbReference>
<dbReference type="AlphaFoldDB" id="A0A1G9HBK6"/>
<dbReference type="STRING" id="686624.SAMN04488242_0195"/>
<evidence type="ECO:0000256" key="1">
    <source>
        <dbReference type="ARBA" id="ARBA00008791"/>
    </source>
</evidence>
<dbReference type="Pfam" id="PF00582">
    <property type="entry name" value="Usp"/>
    <property type="match status" value="1"/>
</dbReference>